<dbReference type="AlphaFoldDB" id="A0A7I4Y2K0"/>
<sequence length="163" mass="17833">MHLISLFTLHYLISTQAQDASLTSSFMGSDGAQEVPEFEHTSLSSTTSDENNSKQGKGSGPKPLVSNFDMEKWDQQNEVASKLRYVCGFSTVIIVIVGTSALIYIVRITLLTRKQCQASLAHRHFQPTADHLRTVDEVIDQFGTGGFQASKQGQPISQTNVVG</sequence>
<feature type="transmembrane region" description="Helical" evidence="2">
    <location>
        <begin position="83"/>
        <end position="106"/>
    </location>
</feature>
<evidence type="ECO:0000256" key="2">
    <source>
        <dbReference type="SAM" id="Phobius"/>
    </source>
</evidence>
<evidence type="ECO:0000256" key="1">
    <source>
        <dbReference type="SAM" id="MobiDB-lite"/>
    </source>
</evidence>
<dbReference type="OMA" id="WDQQNEV"/>
<proteinExistence type="predicted"/>
<keyword evidence="3" id="KW-0732">Signal</keyword>
<evidence type="ECO:0000256" key="3">
    <source>
        <dbReference type="SAM" id="SignalP"/>
    </source>
</evidence>
<dbReference type="WBParaSite" id="HCON_00040530-00001">
    <property type="protein sequence ID" value="HCON_00040530-00001"/>
    <property type="gene ID" value="HCON_00040530"/>
</dbReference>
<keyword evidence="2" id="KW-0472">Membrane</keyword>
<evidence type="ECO:0000313" key="5">
    <source>
        <dbReference type="WBParaSite" id="HCON_00040530-00001"/>
    </source>
</evidence>
<feature type="region of interest" description="Disordered" evidence="1">
    <location>
        <begin position="37"/>
        <end position="67"/>
    </location>
</feature>
<keyword evidence="2" id="KW-0812">Transmembrane</keyword>
<evidence type="ECO:0000313" key="4">
    <source>
        <dbReference type="Proteomes" id="UP000025227"/>
    </source>
</evidence>
<feature type="compositionally biased region" description="Polar residues" evidence="1">
    <location>
        <begin position="41"/>
        <end position="56"/>
    </location>
</feature>
<organism evidence="4 5">
    <name type="scientific">Haemonchus contortus</name>
    <name type="common">Barber pole worm</name>
    <dbReference type="NCBI Taxonomy" id="6289"/>
    <lineage>
        <taxon>Eukaryota</taxon>
        <taxon>Metazoa</taxon>
        <taxon>Ecdysozoa</taxon>
        <taxon>Nematoda</taxon>
        <taxon>Chromadorea</taxon>
        <taxon>Rhabditida</taxon>
        <taxon>Rhabditina</taxon>
        <taxon>Rhabditomorpha</taxon>
        <taxon>Strongyloidea</taxon>
        <taxon>Trichostrongylidae</taxon>
        <taxon>Haemonchus</taxon>
    </lineage>
</organism>
<feature type="chain" id="PRO_5029877563" evidence="3">
    <location>
        <begin position="18"/>
        <end position="163"/>
    </location>
</feature>
<accession>A0A7I4Y2K0</accession>
<dbReference type="Proteomes" id="UP000025227">
    <property type="component" value="Unplaced"/>
</dbReference>
<reference evidence="5" key="1">
    <citation type="submission" date="2020-12" db="UniProtKB">
        <authorList>
            <consortium name="WormBaseParasite"/>
        </authorList>
    </citation>
    <scope>IDENTIFICATION</scope>
    <source>
        <strain evidence="5">MHco3</strain>
    </source>
</reference>
<keyword evidence="4" id="KW-1185">Reference proteome</keyword>
<name>A0A7I4Y2K0_HAECO</name>
<feature type="signal peptide" evidence="3">
    <location>
        <begin position="1"/>
        <end position="17"/>
    </location>
</feature>
<dbReference type="OrthoDB" id="5875235at2759"/>
<protein>
    <submittedName>
        <fullName evidence="5">Conserved plasma membrane protein</fullName>
    </submittedName>
</protein>
<keyword evidence="2" id="KW-1133">Transmembrane helix</keyword>